<dbReference type="KEGG" id="scu:SCE1572_44030"/>
<organism evidence="2 3">
    <name type="scientific">Sorangium cellulosum So0157-2</name>
    <dbReference type="NCBI Taxonomy" id="1254432"/>
    <lineage>
        <taxon>Bacteria</taxon>
        <taxon>Pseudomonadati</taxon>
        <taxon>Myxococcota</taxon>
        <taxon>Polyangia</taxon>
        <taxon>Polyangiales</taxon>
        <taxon>Polyangiaceae</taxon>
        <taxon>Sorangium</taxon>
    </lineage>
</organism>
<sequence>MSAMTRRLRPGRRARASSQGRDARDALRRGSTAP</sequence>
<dbReference type="Proteomes" id="UP000014803">
    <property type="component" value="Chromosome"/>
</dbReference>
<dbReference type="STRING" id="1254432.SCE1572_44030"/>
<feature type="region of interest" description="Disordered" evidence="1">
    <location>
        <begin position="1"/>
        <end position="34"/>
    </location>
</feature>
<dbReference type="EMBL" id="CP003969">
    <property type="protein sequence ID" value="AGP40855.1"/>
    <property type="molecule type" value="Genomic_DNA"/>
</dbReference>
<dbReference type="HOGENOM" id="CLU_3376078_0_0_7"/>
<evidence type="ECO:0000256" key="1">
    <source>
        <dbReference type="SAM" id="MobiDB-lite"/>
    </source>
</evidence>
<dbReference type="AlphaFoldDB" id="S4Y9A9"/>
<protein>
    <submittedName>
        <fullName evidence="2">Uncharacterized protein</fullName>
    </submittedName>
</protein>
<accession>S4Y9A9</accession>
<evidence type="ECO:0000313" key="2">
    <source>
        <dbReference type="EMBL" id="AGP40855.1"/>
    </source>
</evidence>
<proteinExistence type="predicted"/>
<feature type="compositionally biased region" description="Basic residues" evidence="1">
    <location>
        <begin position="1"/>
        <end position="15"/>
    </location>
</feature>
<name>S4Y9A9_SORCE</name>
<reference evidence="2 3" key="1">
    <citation type="journal article" date="2013" name="Sci. Rep.">
        <title>Extraordinary expansion of a Sorangium cellulosum genome from an alkaline milieu.</title>
        <authorList>
            <person name="Han K."/>
            <person name="Li Z.F."/>
            <person name="Peng R."/>
            <person name="Zhu L.P."/>
            <person name="Zhou T."/>
            <person name="Wang L.G."/>
            <person name="Li S.G."/>
            <person name="Zhang X.B."/>
            <person name="Hu W."/>
            <person name="Wu Z.H."/>
            <person name="Qin N."/>
            <person name="Li Y.Z."/>
        </authorList>
    </citation>
    <scope>NUCLEOTIDE SEQUENCE [LARGE SCALE GENOMIC DNA]</scope>
    <source>
        <strain evidence="2 3">So0157-2</strain>
    </source>
</reference>
<gene>
    <name evidence="2" type="ORF">SCE1572_44030</name>
</gene>
<evidence type="ECO:0000313" key="3">
    <source>
        <dbReference type="Proteomes" id="UP000014803"/>
    </source>
</evidence>